<evidence type="ECO:0000256" key="8">
    <source>
        <dbReference type="ARBA" id="ARBA00072365"/>
    </source>
</evidence>
<keyword evidence="1" id="KW-0217">Developmental protein</keyword>
<proteinExistence type="predicted"/>
<dbReference type="FunFam" id="4.10.280.10:FF:000030">
    <property type="entry name" value="Twist transcription factor"/>
    <property type="match status" value="1"/>
</dbReference>
<feature type="compositionally biased region" description="Low complexity" evidence="9">
    <location>
        <begin position="237"/>
        <end position="260"/>
    </location>
</feature>
<organism evidence="11">
    <name type="scientific">Timema shepardi</name>
    <name type="common">Walking stick</name>
    <dbReference type="NCBI Taxonomy" id="629360"/>
    <lineage>
        <taxon>Eukaryota</taxon>
        <taxon>Metazoa</taxon>
        <taxon>Ecdysozoa</taxon>
        <taxon>Arthropoda</taxon>
        <taxon>Hexapoda</taxon>
        <taxon>Insecta</taxon>
        <taxon>Pterygota</taxon>
        <taxon>Neoptera</taxon>
        <taxon>Polyneoptera</taxon>
        <taxon>Phasmatodea</taxon>
        <taxon>Timematodea</taxon>
        <taxon>Timematoidea</taxon>
        <taxon>Timematidae</taxon>
        <taxon>Timema</taxon>
    </lineage>
</organism>
<keyword evidence="4" id="KW-0238">DNA-binding</keyword>
<dbReference type="EMBL" id="OC004648">
    <property type="protein sequence ID" value="CAD7264709.1"/>
    <property type="molecule type" value="Genomic_DNA"/>
</dbReference>
<reference evidence="11" key="1">
    <citation type="submission" date="2020-11" db="EMBL/GenBank/DDBJ databases">
        <authorList>
            <person name="Tran Van P."/>
        </authorList>
    </citation>
    <scope>NUCLEOTIDE SEQUENCE</scope>
</reference>
<dbReference type="AlphaFoldDB" id="A0A7R9G2L6"/>
<dbReference type="PANTHER" id="PTHR23349">
    <property type="entry name" value="BASIC HELIX-LOOP-HELIX TRANSCRIPTION FACTOR, TWIST"/>
    <property type="match status" value="1"/>
</dbReference>
<evidence type="ECO:0000256" key="7">
    <source>
        <dbReference type="ARBA" id="ARBA00059086"/>
    </source>
</evidence>
<keyword evidence="3" id="KW-0805">Transcription regulation</keyword>
<feature type="domain" description="BHLH" evidence="10">
    <location>
        <begin position="296"/>
        <end position="347"/>
    </location>
</feature>
<dbReference type="SUPFAM" id="SSF47459">
    <property type="entry name" value="HLH, helix-loop-helix DNA-binding domain"/>
    <property type="match status" value="1"/>
</dbReference>
<evidence type="ECO:0000256" key="2">
    <source>
        <dbReference type="ARBA" id="ARBA00022782"/>
    </source>
</evidence>
<feature type="region of interest" description="Disordered" evidence="9">
    <location>
        <begin position="213"/>
        <end position="295"/>
    </location>
</feature>
<dbReference type="PANTHER" id="PTHR23349:SF50">
    <property type="entry name" value="PROTEIN TWIST"/>
    <property type="match status" value="1"/>
</dbReference>
<dbReference type="GO" id="GO:0000981">
    <property type="term" value="F:DNA-binding transcription factor activity, RNA polymerase II-specific"/>
    <property type="evidence" value="ECO:0007669"/>
    <property type="project" value="TreeGrafter"/>
</dbReference>
<keyword evidence="2" id="KW-0221">Differentiation</keyword>
<sequence length="498" mass="55107">MKESASVKIVILYSNLVSQKMHLKSESDEDFKISVRSMPTMAMCPPSSQSQNGAHSRGSLVRPLPPLALYSSLHSDHCGSVELHNKRPSTSPSSSHQDYTISSSYKASEVSSTLIDLSNRQGHPLDDDTKMQFLPAFGNPYGNHLMHLNEQHPSATEYLMNTLSTGLPTTFNNHHHHSLQHQDFPEELRHRATGGKHSRRLVSVLKEEENHLHVFNESKNHHVPTKCAASSSGDEYSFASASPKSSSSPSLSVIKLTSVSSRKRKQSVSSDAAPSGSRGGSHKARRKSQSYEELQTQRVMANVRERQRTQSLNEAFSSLRKIIPTLPSDKLSKIQTLKLAARYIDFLYQVLHCSSEGDVDGADSAPKKQWGYCSSPCEATGLLAENHGPDFDALKYIHSVRDTLVAKITSPSDITESGEIWQQTTDREREREDKAFLYKTCSFLSDDIGATIAGESLQVRTDKQQNIVTNPVASLVLTDSSQLTADGFEKLPDQITYP</sequence>
<evidence type="ECO:0000256" key="5">
    <source>
        <dbReference type="ARBA" id="ARBA00023163"/>
    </source>
</evidence>
<evidence type="ECO:0000256" key="3">
    <source>
        <dbReference type="ARBA" id="ARBA00023015"/>
    </source>
</evidence>
<name>A0A7R9G2L6_TIMSH</name>
<evidence type="ECO:0000256" key="1">
    <source>
        <dbReference type="ARBA" id="ARBA00022473"/>
    </source>
</evidence>
<dbReference type="InterPro" id="IPR011598">
    <property type="entry name" value="bHLH_dom"/>
</dbReference>
<accession>A0A7R9G2L6</accession>
<keyword evidence="6" id="KW-0539">Nucleus</keyword>
<dbReference type="Gene3D" id="4.10.280.10">
    <property type="entry name" value="Helix-loop-helix DNA-binding domain"/>
    <property type="match status" value="1"/>
</dbReference>
<feature type="region of interest" description="Disordered" evidence="9">
    <location>
        <begin position="80"/>
        <end position="102"/>
    </location>
</feature>
<dbReference type="PROSITE" id="PS50888">
    <property type="entry name" value="BHLH"/>
    <property type="match status" value="1"/>
</dbReference>
<protein>
    <recommendedName>
        <fullName evidence="8">Protein twist</fullName>
    </recommendedName>
</protein>
<evidence type="ECO:0000256" key="6">
    <source>
        <dbReference type="ARBA" id="ARBA00023242"/>
    </source>
</evidence>
<dbReference type="GO" id="GO:0030154">
    <property type="term" value="P:cell differentiation"/>
    <property type="evidence" value="ECO:0007669"/>
    <property type="project" value="UniProtKB-KW"/>
</dbReference>
<feature type="compositionally biased region" description="Polar residues" evidence="9">
    <location>
        <begin position="88"/>
        <end position="102"/>
    </location>
</feature>
<comment type="function">
    <text evidence="7">Involved in the establishment and dorsoventral patterning of germ layers in the embryo.</text>
</comment>
<gene>
    <name evidence="11" type="ORF">TSIB3V08_LOCUS8757</name>
</gene>
<evidence type="ECO:0000256" key="9">
    <source>
        <dbReference type="SAM" id="MobiDB-lite"/>
    </source>
</evidence>
<dbReference type="GO" id="GO:0000977">
    <property type="term" value="F:RNA polymerase II transcription regulatory region sequence-specific DNA binding"/>
    <property type="evidence" value="ECO:0007669"/>
    <property type="project" value="TreeGrafter"/>
</dbReference>
<evidence type="ECO:0000259" key="10">
    <source>
        <dbReference type="PROSITE" id="PS50888"/>
    </source>
</evidence>
<dbReference type="InterPro" id="IPR050283">
    <property type="entry name" value="E-box_TF_Regulators"/>
</dbReference>
<keyword evidence="5" id="KW-0804">Transcription</keyword>
<dbReference type="SMART" id="SM00353">
    <property type="entry name" value="HLH"/>
    <property type="match status" value="1"/>
</dbReference>
<dbReference type="InterPro" id="IPR036638">
    <property type="entry name" value="HLH_DNA-bd_sf"/>
</dbReference>
<evidence type="ECO:0000313" key="11">
    <source>
        <dbReference type="EMBL" id="CAD7264709.1"/>
    </source>
</evidence>
<evidence type="ECO:0000256" key="4">
    <source>
        <dbReference type="ARBA" id="ARBA00023125"/>
    </source>
</evidence>
<dbReference type="Pfam" id="PF00010">
    <property type="entry name" value="HLH"/>
    <property type="match status" value="1"/>
</dbReference>
<dbReference type="GO" id="GO:0046983">
    <property type="term" value="F:protein dimerization activity"/>
    <property type="evidence" value="ECO:0007669"/>
    <property type="project" value="InterPro"/>
</dbReference>